<dbReference type="EMBL" id="JBAMMX010000008">
    <property type="protein sequence ID" value="KAK6934914.1"/>
    <property type="molecule type" value="Genomic_DNA"/>
</dbReference>
<evidence type="ECO:0000256" key="5">
    <source>
        <dbReference type="ARBA" id="ARBA00023163"/>
    </source>
</evidence>
<keyword evidence="10" id="KW-1185">Reference proteome</keyword>
<dbReference type="GO" id="GO:0003700">
    <property type="term" value="F:DNA-binding transcription factor activity"/>
    <property type="evidence" value="ECO:0007669"/>
    <property type="project" value="UniProtKB-UniRule"/>
</dbReference>
<evidence type="ECO:0000256" key="6">
    <source>
        <dbReference type="ARBA" id="ARBA00023242"/>
    </source>
</evidence>
<dbReference type="GO" id="GO:0043565">
    <property type="term" value="F:sequence-specific DNA binding"/>
    <property type="evidence" value="ECO:0007669"/>
    <property type="project" value="TreeGrafter"/>
</dbReference>
<gene>
    <name evidence="9" type="ORF">RJ641_035069</name>
</gene>
<protein>
    <recommendedName>
        <fullName evidence="7">GAGA-binding transcriptional activator</fullName>
    </recommendedName>
</protein>
<evidence type="ECO:0000256" key="1">
    <source>
        <dbReference type="ARBA" id="ARBA00004123"/>
    </source>
</evidence>
<dbReference type="Proteomes" id="UP001370490">
    <property type="component" value="Unassembled WGS sequence"/>
</dbReference>
<evidence type="ECO:0000256" key="8">
    <source>
        <dbReference type="SAM" id="MobiDB-lite"/>
    </source>
</evidence>
<evidence type="ECO:0000256" key="7">
    <source>
        <dbReference type="RuleBase" id="RU367160"/>
    </source>
</evidence>
<evidence type="ECO:0000313" key="9">
    <source>
        <dbReference type="EMBL" id="KAK6934914.1"/>
    </source>
</evidence>
<dbReference type="PANTHER" id="PTHR31421:SF6">
    <property type="entry name" value="PROTEIN BASIC PENTACYSTEINE7"/>
    <property type="match status" value="1"/>
</dbReference>
<comment type="similarity">
    <text evidence="2 7">Belongs to the BBR/BPC family.</text>
</comment>
<dbReference type="Pfam" id="PF06217">
    <property type="entry name" value="GAGA_bind"/>
    <property type="match status" value="1"/>
</dbReference>
<dbReference type="GO" id="GO:0005634">
    <property type="term" value="C:nucleus"/>
    <property type="evidence" value="ECO:0007669"/>
    <property type="project" value="UniProtKB-SubCell"/>
</dbReference>
<keyword evidence="6 7" id="KW-0539">Nucleus</keyword>
<sequence>MKRAGYPDRNPVIAEAKPDVHDMHFLGNCWVHPINFLSATKATSSNPLQANHIHQDTGLNIAPTRTLHSPGEPEKKPEVGTKPKKVKKQKTAADGTNHVAVKAVKPKQPRKKNSESKKTKGPSNPSARREKKNLDFVIDATTLDFSEVPSPVCSCTGIARQCYRWGAGGWQSSCCTTTISEYPLPMSPSRPGSRLAGRKMSNGAYGKLLMRLAAEGYDLTHPIDLKDHWARHGTNKAIEELDTRVGASELPTTRNPRDG</sequence>
<feature type="compositionally biased region" description="Basic and acidic residues" evidence="8">
    <location>
        <begin position="71"/>
        <end position="81"/>
    </location>
</feature>
<evidence type="ECO:0000256" key="2">
    <source>
        <dbReference type="ARBA" id="ARBA00007911"/>
    </source>
</evidence>
<reference evidence="9 10" key="1">
    <citation type="submission" date="2023-12" db="EMBL/GenBank/DDBJ databases">
        <title>A high-quality genome assembly for Dillenia turbinata (Dilleniales).</title>
        <authorList>
            <person name="Chanderbali A."/>
        </authorList>
    </citation>
    <scope>NUCLEOTIDE SEQUENCE [LARGE SCALE GENOMIC DNA]</scope>
    <source>
        <strain evidence="9">LSX21</strain>
        <tissue evidence="9">Leaf</tissue>
    </source>
</reference>
<keyword evidence="4 7" id="KW-0238">DNA-binding</keyword>
<comment type="function">
    <text evidence="7">Transcriptional regulator that specifically binds to GA-rich elements (GAGA-repeats) present in regulatory sequences of genes involved in developmental processes.</text>
</comment>
<accession>A0AAN8VJP5</accession>
<keyword evidence="3 7" id="KW-0805">Transcription regulation</keyword>
<dbReference type="PANTHER" id="PTHR31421">
    <property type="entry name" value="PROTEIN BASIC PENTACYSTEINE3"/>
    <property type="match status" value="1"/>
</dbReference>
<name>A0AAN8VJP5_9MAGN</name>
<evidence type="ECO:0000256" key="4">
    <source>
        <dbReference type="ARBA" id="ARBA00023125"/>
    </source>
</evidence>
<organism evidence="9 10">
    <name type="scientific">Dillenia turbinata</name>
    <dbReference type="NCBI Taxonomy" id="194707"/>
    <lineage>
        <taxon>Eukaryota</taxon>
        <taxon>Viridiplantae</taxon>
        <taxon>Streptophyta</taxon>
        <taxon>Embryophyta</taxon>
        <taxon>Tracheophyta</taxon>
        <taxon>Spermatophyta</taxon>
        <taxon>Magnoliopsida</taxon>
        <taxon>eudicotyledons</taxon>
        <taxon>Gunneridae</taxon>
        <taxon>Pentapetalae</taxon>
        <taxon>Dilleniales</taxon>
        <taxon>Dilleniaceae</taxon>
        <taxon>Dillenia</taxon>
    </lineage>
</organism>
<feature type="region of interest" description="Disordered" evidence="8">
    <location>
        <begin position="56"/>
        <end position="133"/>
    </location>
</feature>
<proteinExistence type="inferred from homology"/>
<keyword evidence="5 7" id="KW-0804">Transcription</keyword>
<dbReference type="InterPro" id="IPR010409">
    <property type="entry name" value="GAGA-bd_tscrpt_act"/>
</dbReference>
<dbReference type="SMART" id="SM01226">
    <property type="entry name" value="GAGA_bind"/>
    <property type="match status" value="1"/>
</dbReference>
<evidence type="ECO:0000256" key="3">
    <source>
        <dbReference type="ARBA" id="ARBA00023015"/>
    </source>
</evidence>
<comment type="subcellular location">
    <subcellularLocation>
        <location evidence="1 7">Nucleus</location>
    </subcellularLocation>
</comment>
<dbReference type="AlphaFoldDB" id="A0AAN8VJP5"/>
<dbReference type="GO" id="GO:0009723">
    <property type="term" value="P:response to ethylene"/>
    <property type="evidence" value="ECO:0007669"/>
    <property type="project" value="TreeGrafter"/>
</dbReference>
<evidence type="ECO:0000313" key="10">
    <source>
        <dbReference type="Proteomes" id="UP001370490"/>
    </source>
</evidence>
<comment type="caution">
    <text evidence="9">The sequence shown here is derived from an EMBL/GenBank/DDBJ whole genome shotgun (WGS) entry which is preliminary data.</text>
</comment>